<keyword evidence="8 11" id="KW-0560">Oxidoreductase</keyword>
<sequence length="383" mass="41986">MPVLRNITTPESSHKFAIWMSKWGLIAKDKLPDDERLSVEVWGKKVSNPICLAAGFDKHGEAIDSLFDLGFGYVEIGSVTPEPQPGNAQPRMFRLPKDKAIINRYGFNSDGHKLVELRLRDRVRRCLYHSAKLHPKITAALLASSPDGVSLSDALGINRSLKEDKLLGINLGKNKWSNSEDVQDYVRGIKTLGSYADVLVVNVSSPNTPGLRGLQRKGVFEKLLKEVIETRNSLHEPRPALLVKIAPDLSDEELEDIADAALNSGVDGVIVSNTTISRPNTLQSDTSLTSEAGGLSGPPVKPLSLKALRKIYQHTNGKLLLIGCGGISDAQDAIEYAKAGATLVQLYTSFGYDGVGKARELKDDILRELKDKKWSEIIGEQWK</sequence>
<dbReference type="Proteomes" id="UP000265703">
    <property type="component" value="Unassembled WGS sequence"/>
</dbReference>
<dbReference type="InterPro" id="IPR001295">
    <property type="entry name" value="Dihydroorotate_DH_CS"/>
</dbReference>
<comment type="similarity">
    <text evidence="3 11">Belongs to the dihydroorotate dehydrogenase family. Type 2 subfamily.</text>
</comment>
<dbReference type="InterPro" id="IPR013785">
    <property type="entry name" value="Aldolase_TIM"/>
</dbReference>
<dbReference type="EC" id="1.3.5.2" evidence="4 11"/>
<name>A0A397TF18_9GLOM</name>
<comment type="caution">
    <text evidence="13">The sequence shown here is derived from an EMBL/GenBank/DDBJ whole genome shotgun (WGS) entry which is preliminary data.</text>
</comment>
<comment type="pathway">
    <text evidence="2 11">Pyrimidine metabolism; UMP biosynthesis via de novo pathway; orotate from (S)-dihydroorotate (quinone route): step 1/1.</text>
</comment>
<dbReference type="CDD" id="cd04738">
    <property type="entry name" value="DHOD_2_like"/>
    <property type="match status" value="1"/>
</dbReference>
<dbReference type="PANTHER" id="PTHR48109">
    <property type="entry name" value="DIHYDROOROTATE DEHYDROGENASE (QUINONE), MITOCHONDRIAL-RELATED"/>
    <property type="match status" value="1"/>
</dbReference>
<accession>A0A397TF18</accession>
<evidence type="ECO:0000256" key="2">
    <source>
        <dbReference type="ARBA" id="ARBA00005161"/>
    </source>
</evidence>
<evidence type="ECO:0000256" key="3">
    <source>
        <dbReference type="ARBA" id="ARBA00005359"/>
    </source>
</evidence>
<evidence type="ECO:0000256" key="5">
    <source>
        <dbReference type="ARBA" id="ARBA00017599"/>
    </source>
</evidence>
<dbReference type="Gene3D" id="3.20.20.70">
    <property type="entry name" value="Aldolase class I"/>
    <property type="match status" value="1"/>
</dbReference>
<dbReference type="GO" id="GO:0044205">
    <property type="term" value="P:'de novo' UMP biosynthetic process"/>
    <property type="evidence" value="ECO:0007669"/>
    <property type="project" value="UniProtKB-UniPathway"/>
</dbReference>
<dbReference type="InterPro" id="IPR005719">
    <property type="entry name" value="Dihydroorotate_DH_2"/>
</dbReference>
<evidence type="ECO:0000259" key="12">
    <source>
        <dbReference type="Pfam" id="PF01180"/>
    </source>
</evidence>
<evidence type="ECO:0000256" key="4">
    <source>
        <dbReference type="ARBA" id="ARBA00012791"/>
    </source>
</evidence>
<dbReference type="UniPathway" id="UPA00070">
    <property type="reaction ID" value="UER00946"/>
</dbReference>
<evidence type="ECO:0000256" key="11">
    <source>
        <dbReference type="RuleBase" id="RU361255"/>
    </source>
</evidence>
<evidence type="ECO:0000256" key="9">
    <source>
        <dbReference type="ARBA" id="ARBA00023136"/>
    </source>
</evidence>
<evidence type="ECO:0000256" key="6">
    <source>
        <dbReference type="ARBA" id="ARBA00022630"/>
    </source>
</evidence>
<comment type="subcellular location">
    <subcellularLocation>
        <location evidence="1">Membrane</location>
    </subcellularLocation>
    <subcellularLocation>
        <location evidence="11">Mitochondrion inner membrane</location>
        <topology evidence="11">Single-pass membrane protein</topology>
    </subcellularLocation>
</comment>
<dbReference type="AlphaFoldDB" id="A0A397TF18"/>
<protein>
    <recommendedName>
        <fullName evidence="5 11">Dihydroorotate dehydrogenase (quinone), mitochondrial</fullName>
        <shortName evidence="11">DHOdehase</shortName>
        <ecNumber evidence="4 11">1.3.5.2</ecNumber>
    </recommendedName>
</protein>
<dbReference type="InterPro" id="IPR005720">
    <property type="entry name" value="Dihydroorotate_DH_cat"/>
</dbReference>
<proteinExistence type="inferred from homology"/>
<keyword evidence="7 11" id="KW-0288">FMN</keyword>
<keyword evidence="11" id="KW-0496">Mitochondrion</keyword>
<evidence type="ECO:0000256" key="10">
    <source>
        <dbReference type="ARBA" id="ARBA00048639"/>
    </source>
</evidence>
<dbReference type="InterPro" id="IPR050074">
    <property type="entry name" value="DHO_dehydrogenase"/>
</dbReference>
<comment type="cofactor">
    <cofactor evidence="11">
        <name>FMN</name>
        <dbReference type="ChEBI" id="CHEBI:58210"/>
    </cofactor>
    <text evidence="11">Binds 1 FMN per subunit.</text>
</comment>
<keyword evidence="11" id="KW-0999">Mitochondrion inner membrane</keyword>
<evidence type="ECO:0000256" key="8">
    <source>
        <dbReference type="ARBA" id="ARBA00023002"/>
    </source>
</evidence>
<keyword evidence="14" id="KW-1185">Reference proteome</keyword>
<gene>
    <name evidence="13" type="ORF">C1645_796173</name>
</gene>
<dbReference type="SUPFAM" id="SSF51395">
    <property type="entry name" value="FMN-linked oxidoreductases"/>
    <property type="match status" value="1"/>
</dbReference>
<dbReference type="PROSITE" id="PS00912">
    <property type="entry name" value="DHODEHASE_2"/>
    <property type="match status" value="1"/>
</dbReference>
<comment type="catalytic activity">
    <reaction evidence="10 11">
        <text>(S)-dihydroorotate + a quinone = orotate + a quinol</text>
        <dbReference type="Rhea" id="RHEA:30187"/>
        <dbReference type="ChEBI" id="CHEBI:24646"/>
        <dbReference type="ChEBI" id="CHEBI:30839"/>
        <dbReference type="ChEBI" id="CHEBI:30864"/>
        <dbReference type="ChEBI" id="CHEBI:132124"/>
        <dbReference type="EC" id="1.3.5.2"/>
    </reaction>
</comment>
<keyword evidence="6 11" id="KW-0285">Flavoprotein</keyword>
<dbReference type="STRING" id="658196.A0A397TF18"/>
<keyword evidence="9" id="KW-0472">Membrane</keyword>
<dbReference type="GO" id="GO:0106430">
    <property type="term" value="F:dihydroorotate dehydrogenase (quinone) activity"/>
    <property type="evidence" value="ECO:0007669"/>
    <property type="project" value="UniProtKB-EC"/>
</dbReference>
<dbReference type="PROSITE" id="PS00911">
    <property type="entry name" value="DHODEHASE_1"/>
    <property type="match status" value="1"/>
</dbReference>
<feature type="domain" description="Dihydroorotate dehydrogenase catalytic" evidence="12">
    <location>
        <begin position="37"/>
        <end position="368"/>
    </location>
</feature>
<dbReference type="Pfam" id="PF01180">
    <property type="entry name" value="DHO_dh"/>
    <property type="match status" value="1"/>
</dbReference>
<dbReference type="OrthoDB" id="14784at2759"/>
<reference evidence="13 14" key="1">
    <citation type="submission" date="2018-06" db="EMBL/GenBank/DDBJ databases">
        <title>Comparative genomics reveals the genomic features of Rhizophagus irregularis, R. cerebriforme, R. diaphanum and Gigaspora rosea, and their symbiotic lifestyle signature.</title>
        <authorList>
            <person name="Morin E."/>
            <person name="San Clemente H."/>
            <person name="Chen E.C.H."/>
            <person name="De La Providencia I."/>
            <person name="Hainaut M."/>
            <person name="Kuo A."/>
            <person name="Kohler A."/>
            <person name="Murat C."/>
            <person name="Tang N."/>
            <person name="Roy S."/>
            <person name="Loubradou J."/>
            <person name="Henrissat B."/>
            <person name="Grigoriev I.V."/>
            <person name="Corradi N."/>
            <person name="Roux C."/>
            <person name="Martin F.M."/>
        </authorList>
    </citation>
    <scope>NUCLEOTIDE SEQUENCE [LARGE SCALE GENOMIC DNA]</scope>
    <source>
        <strain evidence="13 14">DAOM 227022</strain>
    </source>
</reference>
<organism evidence="13 14">
    <name type="scientific">Glomus cerebriforme</name>
    <dbReference type="NCBI Taxonomy" id="658196"/>
    <lineage>
        <taxon>Eukaryota</taxon>
        <taxon>Fungi</taxon>
        <taxon>Fungi incertae sedis</taxon>
        <taxon>Mucoromycota</taxon>
        <taxon>Glomeromycotina</taxon>
        <taxon>Glomeromycetes</taxon>
        <taxon>Glomerales</taxon>
        <taxon>Glomeraceae</taxon>
        <taxon>Glomus</taxon>
    </lineage>
</organism>
<dbReference type="NCBIfam" id="TIGR01036">
    <property type="entry name" value="pyrD_sub2"/>
    <property type="match status" value="1"/>
</dbReference>
<dbReference type="PANTHER" id="PTHR48109:SF4">
    <property type="entry name" value="DIHYDROOROTATE DEHYDROGENASE (QUINONE), MITOCHONDRIAL"/>
    <property type="match status" value="1"/>
</dbReference>
<dbReference type="GO" id="GO:0005743">
    <property type="term" value="C:mitochondrial inner membrane"/>
    <property type="evidence" value="ECO:0007669"/>
    <property type="project" value="UniProtKB-SubCell"/>
</dbReference>
<dbReference type="GO" id="GO:0006207">
    <property type="term" value="P:'de novo' pyrimidine nucleobase biosynthetic process"/>
    <property type="evidence" value="ECO:0007669"/>
    <property type="project" value="InterPro"/>
</dbReference>
<dbReference type="EMBL" id="QKYT01000044">
    <property type="protein sequence ID" value="RIA96522.1"/>
    <property type="molecule type" value="Genomic_DNA"/>
</dbReference>
<evidence type="ECO:0000256" key="1">
    <source>
        <dbReference type="ARBA" id="ARBA00004370"/>
    </source>
</evidence>
<evidence type="ECO:0000313" key="14">
    <source>
        <dbReference type="Proteomes" id="UP000265703"/>
    </source>
</evidence>
<evidence type="ECO:0000256" key="7">
    <source>
        <dbReference type="ARBA" id="ARBA00022643"/>
    </source>
</evidence>
<evidence type="ECO:0000313" key="13">
    <source>
        <dbReference type="EMBL" id="RIA96522.1"/>
    </source>
</evidence>